<gene>
    <name evidence="1" type="ORF">GsuE55_37060</name>
</gene>
<evidence type="ECO:0000313" key="2">
    <source>
        <dbReference type="Proteomes" id="UP000501421"/>
    </source>
</evidence>
<dbReference type="Proteomes" id="UP000501421">
    <property type="component" value="Plasmid pGspE55-1"/>
</dbReference>
<accession>A0A679FRT3</accession>
<keyword evidence="1" id="KW-0614">Plasmid</keyword>
<protein>
    <submittedName>
        <fullName evidence="1">Uncharacterized protein</fullName>
    </submittedName>
</protein>
<organism evidence="1 2">
    <name type="scientific">Geobacillus subterraneus</name>
    <dbReference type="NCBI Taxonomy" id="129338"/>
    <lineage>
        <taxon>Bacteria</taxon>
        <taxon>Bacillati</taxon>
        <taxon>Bacillota</taxon>
        <taxon>Bacilli</taxon>
        <taxon>Bacillales</taxon>
        <taxon>Anoxybacillaceae</taxon>
        <taxon>Geobacillus</taxon>
    </lineage>
</organism>
<dbReference type="AlphaFoldDB" id="A0A679FRT3"/>
<evidence type="ECO:0000313" key="1">
    <source>
        <dbReference type="EMBL" id="BBW98873.1"/>
    </source>
</evidence>
<reference evidence="2" key="1">
    <citation type="journal article" date="2020" name="Microbiol. Resour. Announc.">
        <title>Complete Genome Sequence of Geobacillus sp. Strain E55-1, Isolated from Mine Geyser in Japan.</title>
        <authorList>
            <person name="Miyazaki K."/>
            <person name="Hase E."/>
            <person name="Tokito N."/>
        </authorList>
    </citation>
    <scope>NUCLEOTIDE SEQUENCE [LARGE SCALE GENOMIC DNA]</scope>
    <source>
        <strain evidence="2">E55-1</strain>
        <plasmid evidence="2">pGspE55-1</plasmid>
    </source>
</reference>
<geneLocation type="plasmid" evidence="1 2">
    <name>pGspE55-1</name>
</geneLocation>
<proteinExistence type="predicted"/>
<name>A0A679FRT3_9BACL</name>
<dbReference type="EMBL" id="AP022558">
    <property type="protein sequence ID" value="BBW98873.1"/>
    <property type="molecule type" value="Genomic_DNA"/>
</dbReference>
<dbReference type="RefSeq" id="WP_172418854.1">
    <property type="nucleotide sequence ID" value="NZ_AP022558.1"/>
</dbReference>
<keyword evidence="2" id="KW-1185">Reference proteome</keyword>
<sequence length="235" mass="28861">MEEKQKQRARSIRKQERNRIKRLIEKRFMEEWNWGDVDFGFEFRLRDKIWVVRWHKYMEFPDWFDSYAREGLENEPHIKGLAEWMNQLIWERVQKAFPNSQCHRVKKEYNLVSEFPPLWISIPDRYQNINGEWVKVEDARVLSDEEMEAFIQEGKMKDPSFDEKWWRSLFEREKKAMKYFEFVGGSAYEDELWRVKKWLGMRVYGEFLLPAEGEFLPCYAAQKVNEMAFDDRGRL</sequence>